<protein>
    <submittedName>
        <fullName evidence="1">Uncharacterized protein</fullName>
    </submittedName>
</protein>
<evidence type="ECO:0000313" key="1">
    <source>
        <dbReference type="EMBL" id="KFF06382.1"/>
    </source>
</evidence>
<accession>A0A085ZPL8</accession>
<reference evidence="1 2" key="1">
    <citation type="submission" date="2014-07" db="EMBL/GenBank/DDBJ databases">
        <title>Genome of Flavobacterium reichenbachii LMG 25512.</title>
        <authorList>
            <person name="Stropko S.J."/>
            <person name="Pipes S.E."/>
            <person name="Newman J.D."/>
        </authorList>
    </citation>
    <scope>NUCLEOTIDE SEQUENCE [LARGE SCALE GENOMIC DNA]</scope>
    <source>
        <strain evidence="1 2">LMG 25512</strain>
    </source>
</reference>
<sequence>MIHSASENAVNKHYERKQLFNVSLMKNLLKQKIKSHVFLRLQISFPSSLIISFCTETGFNFFKD</sequence>
<comment type="caution">
    <text evidence="1">The sequence shown here is derived from an EMBL/GenBank/DDBJ whole genome shotgun (WGS) entry which is preliminary data.</text>
</comment>
<keyword evidence="2" id="KW-1185">Reference proteome</keyword>
<name>A0A085ZPL8_9FLAO</name>
<dbReference type="AlphaFoldDB" id="A0A085ZPL8"/>
<dbReference type="Proteomes" id="UP000028715">
    <property type="component" value="Unassembled WGS sequence"/>
</dbReference>
<dbReference type="EMBL" id="JPRL01000001">
    <property type="protein sequence ID" value="KFF06382.1"/>
    <property type="molecule type" value="Genomic_DNA"/>
</dbReference>
<proteinExistence type="predicted"/>
<evidence type="ECO:0000313" key="2">
    <source>
        <dbReference type="Proteomes" id="UP000028715"/>
    </source>
</evidence>
<organism evidence="1 2">
    <name type="scientific">Flavobacterium reichenbachii</name>
    <dbReference type="NCBI Taxonomy" id="362418"/>
    <lineage>
        <taxon>Bacteria</taxon>
        <taxon>Pseudomonadati</taxon>
        <taxon>Bacteroidota</taxon>
        <taxon>Flavobacteriia</taxon>
        <taxon>Flavobacteriales</taxon>
        <taxon>Flavobacteriaceae</taxon>
        <taxon>Flavobacterium</taxon>
    </lineage>
</organism>
<gene>
    <name evidence="1" type="ORF">IW19_13060</name>
</gene>